<dbReference type="KEGG" id="mars:A8C75_08635"/>
<organism evidence="1 2">
    <name type="scientific">Marinobacterium aestuarii</name>
    <dbReference type="NCBI Taxonomy" id="1821621"/>
    <lineage>
        <taxon>Bacteria</taxon>
        <taxon>Pseudomonadati</taxon>
        <taxon>Pseudomonadota</taxon>
        <taxon>Gammaproteobacteria</taxon>
        <taxon>Oceanospirillales</taxon>
        <taxon>Oceanospirillaceae</taxon>
        <taxon>Marinobacterium</taxon>
    </lineage>
</organism>
<evidence type="ECO:0000313" key="2">
    <source>
        <dbReference type="Proteomes" id="UP000078070"/>
    </source>
</evidence>
<sequence length="196" mass="22515">MPPIAQPLNDDELDRLEEFLFSDAVSEESLDLIGIHGLFCALSISPEPVPEAEWLALLLDGEPQWKSDAERTEIAGLLRQWYQSIGSDLYSDEEIDLPCDTTLELDEEDKEAGIAPLTLWAEAFMEGVFLHEELWFSAEREEQVAELLLPIMVASDLFEEDDFKQMRRDKRLCEEMVKQIPDLLVDLYLVFHSPEK</sequence>
<keyword evidence="2" id="KW-1185">Reference proteome</keyword>
<accession>A0A1A9EXB0</accession>
<dbReference type="InterPro" id="IPR036255">
    <property type="entry name" value="YgfB-like_sf"/>
</dbReference>
<proteinExistence type="predicted"/>
<dbReference type="Pfam" id="PF03695">
    <property type="entry name" value="UPF0149"/>
    <property type="match status" value="1"/>
</dbReference>
<dbReference type="Gene3D" id="1.20.120.740">
    <property type="entry name" value="YgfB uncharacterised protein family UPF0149, PF03695"/>
    <property type="match status" value="1"/>
</dbReference>
<reference evidence="2" key="1">
    <citation type="submission" date="2016-05" db="EMBL/GenBank/DDBJ databases">
        <authorList>
            <person name="Baek K."/>
            <person name="Yang S.-J."/>
        </authorList>
    </citation>
    <scope>NUCLEOTIDE SEQUENCE [LARGE SCALE GENOMIC DNA]</scope>
    <source>
        <strain evidence="2">ST58-10</strain>
    </source>
</reference>
<reference evidence="1 2" key="2">
    <citation type="journal article" date="2018" name="Int. J. Syst. Evol. Microbiol.">
        <title>Marinobacterium aestuarii sp. nov., a benzene-degrading marine bacterium isolated from estuary sediment.</title>
        <authorList>
            <person name="Bae S.S."/>
            <person name="Jung J."/>
            <person name="Chung D."/>
            <person name="Baek K."/>
        </authorList>
    </citation>
    <scope>NUCLEOTIDE SEQUENCE [LARGE SCALE GENOMIC DNA]</scope>
    <source>
        <strain evidence="1 2">ST58-10</strain>
    </source>
</reference>
<evidence type="ECO:0008006" key="3">
    <source>
        <dbReference type="Google" id="ProtNLM"/>
    </source>
</evidence>
<dbReference type="EMBL" id="CP015839">
    <property type="protein sequence ID" value="ANG62546.1"/>
    <property type="molecule type" value="Genomic_DNA"/>
</dbReference>
<dbReference type="STRING" id="1821621.A8C75_08635"/>
<dbReference type="InterPro" id="IPR011978">
    <property type="entry name" value="YgfB-like"/>
</dbReference>
<dbReference type="NCBIfam" id="TIGR02292">
    <property type="entry name" value="ygfB_yecA"/>
    <property type="match status" value="1"/>
</dbReference>
<dbReference type="SUPFAM" id="SSF101327">
    <property type="entry name" value="YgfB-like"/>
    <property type="match status" value="1"/>
</dbReference>
<gene>
    <name evidence="1" type="ORF">A8C75_08635</name>
</gene>
<protein>
    <recommendedName>
        <fullName evidence="3">YecA family protein</fullName>
    </recommendedName>
</protein>
<evidence type="ECO:0000313" key="1">
    <source>
        <dbReference type="EMBL" id="ANG62546.1"/>
    </source>
</evidence>
<dbReference type="AlphaFoldDB" id="A0A1A9EXB0"/>
<dbReference type="Proteomes" id="UP000078070">
    <property type="component" value="Chromosome"/>
</dbReference>
<name>A0A1A9EXB0_9GAMM</name>
<dbReference type="OrthoDB" id="7008537at2"/>